<gene>
    <name evidence="1" type="ORF">IB75_03710</name>
</gene>
<evidence type="ECO:0008006" key="3">
    <source>
        <dbReference type="Google" id="ProtNLM"/>
    </source>
</evidence>
<evidence type="ECO:0000313" key="2">
    <source>
        <dbReference type="Proteomes" id="UP000028839"/>
    </source>
</evidence>
<accession>A0A0E2Z960</accession>
<name>A0A0E2Z960_9GAMM</name>
<proteinExistence type="predicted"/>
<dbReference type="Gene3D" id="3.40.50.300">
    <property type="entry name" value="P-loop containing nucleotide triphosphate hydrolases"/>
    <property type="match status" value="1"/>
</dbReference>
<dbReference type="Proteomes" id="UP000028839">
    <property type="component" value="Unassembled WGS sequence"/>
</dbReference>
<dbReference type="InterPro" id="IPR027417">
    <property type="entry name" value="P-loop_NTPase"/>
</dbReference>
<evidence type="ECO:0000313" key="1">
    <source>
        <dbReference type="EMBL" id="KFI20225.1"/>
    </source>
</evidence>
<dbReference type="SUPFAM" id="SSF52540">
    <property type="entry name" value="P-loop containing nucleoside triphosphate hydrolases"/>
    <property type="match status" value="1"/>
</dbReference>
<reference evidence="1 2" key="1">
    <citation type="submission" date="2014-07" db="EMBL/GenBank/DDBJ databases">
        <title>Comparative analysis of Nitrosococcus oceani genome inventories of strains from Pacific and Atlantic gyres.</title>
        <authorList>
            <person name="Lim C.K."/>
            <person name="Wang L."/>
            <person name="Sayavedra-Soto L.A."/>
            <person name="Klotz M.G."/>
        </authorList>
    </citation>
    <scope>NUCLEOTIDE SEQUENCE [LARGE SCALE GENOMIC DNA]</scope>
    <source>
        <strain evidence="1 2">C-27</strain>
    </source>
</reference>
<protein>
    <recommendedName>
        <fullName evidence="3">Sulfotransferase</fullName>
    </recommendedName>
</protein>
<dbReference type="Pfam" id="PF13469">
    <property type="entry name" value="Sulfotransfer_3"/>
    <property type="match status" value="1"/>
</dbReference>
<dbReference type="OrthoDB" id="1441538at2"/>
<dbReference type="EMBL" id="JPGN01000023">
    <property type="protein sequence ID" value="KFI20225.1"/>
    <property type="molecule type" value="Genomic_DNA"/>
</dbReference>
<sequence>MTASLPNHPLAQEGNDSSIPLFIVGLQKSGTSLLSRCLQMDAAVSSPFKAEGHDFWGDVPPFTPTAYPTGTLYQAKGGNRGHLLEASDIDATIIATIHSRWHSLPHTTPILLNKNPYNTLRLGWLRALFPQARIVAMVRNPLANTYSLAKKYLPHQGRGKAPEEGWWGVKPPQWREIIQEDKLQQCAHQWLAVNQLLLANTRHVDLYLTYEAFCRQPRLWLQRILQLCQPRRLTPPPSVPPLQSCDREYLTGARLRSNNRYFHERGNLSLPAQTVTELPPLTAEQIQRIEKLAWPLWQALRKARENEAPLEAIKNGNP</sequence>
<organism evidence="1 2">
    <name type="scientific">Nitrosococcus oceani C-27</name>
    <dbReference type="NCBI Taxonomy" id="314279"/>
    <lineage>
        <taxon>Bacteria</taxon>
        <taxon>Pseudomonadati</taxon>
        <taxon>Pseudomonadota</taxon>
        <taxon>Gammaproteobacteria</taxon>
        <taxon>Chromatiales</taxon>
        <taxon>Chromatiaceae</taxon>
        <taxon>Nitrosococcus</taxon>
    </lineage>
</organism>
<dbReference type="AlphaFoldDB" id="A0A0E2Z960"/>
<dbReference type="HOGENOM" id="CLU_873856_0_0_6"/>
<comment type="caution">
    <text evidence="1">The sequence shown here is derived from an EMBL/GenBank/DDBJ whole genome shotgun (WGS) entry which is preliminary data.</text>
</comment>